<accession>A0AAV7RC33</accession>
<reference evidence="1" key="1">
    <citation type="journal article" date="2022" name="bioRxiv">
        <title>Sequencing and chromosome-scale assembly of the giantPleurodeles waltlgenome.</title>
        <authorList>
            <person name="Brown T."/>
            <person name="Elewa A."/>
            <person name="Iarovenko S."/>
            <person name="Subramanian E."/>
            <person name="Araus A.J."/>
            <person name="Petzold A."/>
            <person name="Susuki M."/>
            <person name="Suzuki K.-i.T."/>
            <person name="Hayashi T."/>
            <person name="Toyoda A."/>
            <person name="Oliveira C."/>
            <person name="Osipova E."/>
            <person name="Leigh N.D."/>
            <person name="Simon A."/>
            <person name="Yun M.H."/>
        </authorList>
    </citation>
    <scope>NUCLEOTIDE SEQUENCE</scope>
    <source>
        <strain evidence="1">20211129_DDA</strain>
        <tissue evidence="1">Liver</tissue>
    </source>
</reference>
<evidence type="ECO:0000313" key="1">
    <source>
        <dbReference type="EMBL" id="KAJ1148295.1"/>
    </source>
</evidence>
<dbReference type="AlphaFoldDB" id="A0AAV7RC33"/>
<protein>
    <recommendedName>
        <fullName evidence="3">Reverse transcriptase domain-containing protein</fullName>
    </recommendedName>
</protein>
<name>A0AAV7RC33_PLEWA</name>
<evidence type="ECO:0000313" key="2">
    <source>
        <dbReference type="Proteomes" id="UP001066276"/>
    </source>
</evidence>
<dbReference type="EMBL" id="JANPWB010000009">
    <property type="protein sequence ID" value="KAJ1148295.1"/>
    <property type="molecule type" value="Genomic_DNA"/>
</dbReference>
<proteinExistence type="predicted"/>
<gene>
    <name evidence="1" type="ORF">NDU88_001132</name>
</gene>
<keyword evidence="2" id="KW-1185">Reference proteome</keyword>
<sequence length="163" mass="18879">MIPACAILHILEDKLGIGRYLWHPKNSDPLIPDGRVVLSKLEDREHEEHLGFRPRVGTVDQSLNLYLITQKYLKGKKESRHLAFMDLTCAFDFVQRPKLYNIMEAMGCTGPSSTYYAFYIGKQLPRSGTVKRVIHRLKYILVLVYVKVSYIKALRSQIRKLQT</sequence>
<dbReference type="Proteomes" id="UP001066276">
    <property type="component" value="Chromosome 5"/>
</dbReference>
<organism evidence="1 2">
    <name type="scientific">Pleurodeles waltl</name>
    <name type="common">Iberian ribbed newt</name>
    <dbReference type="NCBI Taxonomy" id="8319"/>
    <lineage>
        <taxon>Eukaryota</taxon>
        <taxon>Metazoa</taxon>
        <taxon>Chordata</taxon>
        <taxon>Craniata</taxon>
        <taxon>Vertebrata</taxon>
        <taxon>Euteleostomi</taxon>
        <taxon>Amphibia</taxon>
        <taxon>Batrachia</taxon>
        <taxon>Caudata</taxon>
        <taxon>Salamandroidea</taxon>
        <taxon>Salamandridae</taxon>
        <taxon>Pleurodelinae</taxon>
        <taxon>Pleurodeles</taxon>
    </lineage>
</organism>
<comment type="caution">
    <text evidence="1">The sequence shown here is derived from an EMBL/GenBank/DDBJ whole genome shotgun (WGS) entry which is preliminary data.</text>
</comment>
<evidence type="ECO:0008006" key="3">
    <source>
        <dbReference type="Google" id="ProtNLM"/>
    </source>
</evidence>